<evidence type="ECO:0000313" key="7">
    <source>
        <dbReference type="EMBL" id="RNF50007.1"/>
    </source>
</evidence>
<reference evidence="7 8" key="1">
    <citation type="journal article" date="2012" name="Int. J. Syst. Evol. Microbiol.">
        <title>Marinomonas hwangdonensis sp. nov., isolated from seawater.</title>
        <authorList>
            <person name="Jung Y.T."/>
            <person name="Oh T.K."/>
            <person name="Yoon J.H."/>
        </authorList>
    </citation>
    <scope>NUCLEOTIDE SEQUENCE [LARGE SCALE GENOMIC DNA]</scope>
    <source>
        <strain evidence="7 8">HDW-15</strain>
    </source>
</reference>
<dbReference type="Proteomes" id="UP000280507">
    <property type="component" value="Unassembled WGS sequence"/>
</dbReference>
<gene>
    <name evidence="7" type="ORF">EBI00_11030</name>
</gene>
<keyword evidence="8" id="KW-1185">Reference proteome</keyword>
<feature type="transmembrane region" description="Helical" evidence="5">
    <location>
        <begin position="174"/>
        <end position="194"/>
    </location>
</feature>
<dbReference type="PANTHER" id="PTHR43310:SF1">
    <property type="entry name" value="SULFATE TRANSPORTER YBAR-RELATED"/>
    <property type="match status" value="1"/>
</dbReference>
<feature type="transmembrane region" description="Helical" evidence="5">
    <location>
        <begin position="142"/>
        <end position="162"/>
    </location>
</feature>
<dbReference type="InterPro" id="IPR052706">
    <property type="entry name" value="Membrane-Transporter-like"/>
</dbReference>
<dbReference type="InterPro" id="IPR018045">
    <property type="entry name" value="S04_transporter_CS"/>
</dbReference>
<evidence type="ECO:0000256" key="1">
    <source>
        <dbReference type="ARBA" id="ARBA00004141"/>
    </source>
</evidence>
<keyword evidence="3 5" id="KW-1133">Transmembrane helix</keyword>
<organism evidence="7 8">
    <name type="scientific">Marinomonas hwangdonensis</name>
    <dbReference type="NCBI Taxonomy" id="1053647"/>
    <lineage>
        <taxon>Bacteria</taxon>
        <taxon>Pseudomonadati</taxon>
        <taxon>Pseudomonadota</taxon>
        <taxon>Gammaproteobacteria</taxon>
        <taxon>Oceanospirillales</taxon>
        <taxon>Oceanospirillaceae</taxon>
        <taxon>Marinomonas</taxon>
    </lineage>
</organism>
<evidence type="ECO:0000256" key="4">
    <source>
        <dbReference type="ARBA" id="ARBA00023136"/>
    </source>
</evidence>
<feature type="transmembrane region" description="Helical" evidence="5">
    <location>
        <begin position="43"/>
        <end position="60"/>
    </location>
</feature>
<evidence type="ECO:0000256" key="2">
    <source>
        <dbReference type="ARBA" id="ARBA00022692"/>
    </source>
</evidence>
<evidence type="ECO:0000256" key="5">
    <source>
        <dbReference type="SAM" id="Phobius"/>
    </source>
</evidence>
<evidence type="ECO:0000259" key="6">
    <source>
        <dbReference type="PROSITE" id="PS50801"/>
    </source>
</evidence>
<feature type="transmembrane region" description="Helical" evidence="5">
    <location>
        <begin position="118"/>
        <end position="136"/>
    </location>
</feature>
<evidence type="ECO:0000256" key="3">
    <source>
        <dbReference type="ARBA" id="ARBA00022989"/>
    </source>
</evidence>
<proteinExistence type="predicted"/>
<feature type="transmembrane region" description="Helical" evidence="5">
    <location>
        <begin position="263"/>
        <end position="285"/>
    </location>
</feature>
<dbReference type="Gene3D" id="3.30.750.24">
    <property type="entry name" value="STAS domain"/>
    <property type="match status" value="1"/>
</dbReference>
<keyword evidence="4 5" id="KW-0472">Membrane</keyword>
<dbReference type="AlphaFoldDB" id="A0A3M8Q1L8"/>
<dbReference type="GO" id="GO:0016020">
    <property type="term" value="C:membrane"/>
    <property type="evidence" value="ECO:0007669"/>
    <property type="project" value="UniProtKB-SubCell"/>
</dbReference>
<dbReference type="OrthoDB" id="9771198at2"/>
<protein>
    <submittedName>
        <fullName evidence="7">SulP family inorganic anion transporter</fullName>
    </submittedName>
</protein>
<dbReference type="EMBL" id="RIZG01000006">
    <property type="protein sequence ID" value="RNF50007.1"/>
    <property type="molecule type" value="Genomic_DNA"/>
</dbReference>
<feature type="domain" description="STAS" evidence="6">
    <location>
        <begin position="392"/>
        <end position="496"/>
    </location>
</feature>
<comment type="caution">
    <text evidence="7">The sequence shown here is derived from an EMBL/GenBank/DDBJ whole genome shotgun (WGS) entry which is preliminary data.</text>
</comment>
<feature type="transmembrane region" description="Helical" evidence="5">
    <location>
        <begin position="322"/>
        <end position="340"/>
    </location>
</feature>
<name>A0A3M8Q1L8_9GAMM</name>
<dbReference type="CDD" id="cd07042">
    <property type="entry name" value="STAS_SulP_like_sulfate_transporter"/>
    <property type="match status" value="1"/>
</dbReference>
<feature type="transmembrane region" description="Helical" evidence="5">
    <location>
        <begin position="352"/>
        <end position="383"/>
    </location>
</feature>
<accession>A0A3M8Q1L8</accession>
<dbReference type="PROSITE" id="PS01130">
    <property type="entry name" value="SLC26A"/>
    <property type="match status" value="1"/>
</dbReference>
<comment type="subcellular location">
    <subcellularLocation>
        <location evidence="1">Membrane</location>
        <topology evidence="1">Multi-pass membrane protein</topology>
    </subcellularLocation>
</comment>
<keyword evidence="2 5" id="KW-0812">Transmembrane</keyword>
<dbReference type="Pfam" id="PF00916">
    <property type="entry name" value="Sulfate_transp"/>
    <property type="match status" value="2"/>
</dbReference>
<dbReference type="InterPro" id="IPR002645">
    <property type="entry name" value="STAS_dom"/>
</dbReference>
<dbReference type="PROSITE" id="PS50801">
    <property type="entry name" value="STAS"/>
    <property type="match status" value="1"/>
</dbReference>
<feature type="transmembrane region" description="Helical" evidence="5">
    <location>
        <begin position="297"/>
        <end position="315"/>
    </location>
</feature>
<sequence length="496" mass="53382">MLEKMKMEWFSNIRGDILAGIVVALALIPEAIAFSIIAGVDPKVGLYASFCIAVVIAFVGGRPGMISAATGAMALLMVTLVKEHGLEYLLAATLLTGVIQIIAGYIKLGSLMRFVSRSVVTGFVNALAILIFMAQLPELTNVTWHVYAMTAAGLGIIYLFPYLPVIGKTLPSPLVCIVVLTAFAMIAGIDIRTVGDMGELPDTLPIFLWPDVPLNLDTLLIILPYSIGLAVVGLLESMMTASIVDDLTDTKSDRNRECKGQGIANIGSGLLGGMAGCAMIGQSIINVKSGGRGRLSTFIAGTLLLIMVVFLGEWIKQIPMAALVAVMIMVSIGTFSWSSITNLKKHPLSTNIVMVTTVVIVVWTHNLALGVFVGVLLATLFFANKIGRFMIVKAEQSDDQSVRTYRVIGQVFFASSEAFVESFDFKEAVDKVVIDLTNAHFWDITSISSLDKVVIKFRREGAEVELVGMNAATETVVDKFAMHNDPKEVEKLMGGH</sequence>
<dbReference type="InterPro" id="IPR011547">
    <property type="entry name" value="SLC26A/SulP_dom"/>
</dbReference>
<feature type="transmembrane region" description="Helical" evidence="5">
    <location>
        <begin position="214"/>
        <end position="235"/>
    </location>
</feature>
<dbReference type="GO" id="GO:0008271">
    <property type="term" value="F:secondary active sulfate transmembrane transporter activity"/>
    <property type="evidence" value="ECO:0007669"/>
    <property type="project" value="InterPro"/>
</dbReference>
<dbReference type="InterPro" id="IPR036513">
    <property type="entry name" value="STAS_dom_sf"/>
</dbReference>
<evidence type="ECO:0000313" key="8">
    <source>
        <dbReference type="Proteomes" id="UP000280507"/>
    </source>
</evidence>
<dbReference type="PANTHER" id="PTHR43310">
    <property type="entry name" value="SULFATE TRANSPORTER YBAR-RELATED"/>
    <property type="match status" value="1"/>
</dbReference>
<dbReference type="Pfam" id="PF01740">
    <property type="entry name" value="STAS"/>
    <property type="match status" value="1"/>
</dbReference>
<dbReference type="RefSeq" id="WP_123095990.1">
    <property type="nucleotide sequence ID" value="NZ_RIZG01000006.1"/>
</dbReference>
<dbReference type="SUPFAM" id="SSF52091">
    <property type="entry name" value="SpoIIaa-like"/>
    <property type="match status" value="1"/>
</dbReference>
<feature type="transmembrane region" description="Helical" evidence="5">
    <location>
        <begin position="88"/>
        <end position="106"/>
    </location>
</feature>